<reference evidence="3 4" key="1">
    <citation type="journal article" date="2011" name="J. Bacteriol.">
        <title>Complete genome sequences of two hemotropic Mycoplasmas, Mycoplasma haemofelis strain Ohio2 and Mycoplasma suis strain Illinois.</title>
        <authorList>
            <person name="Messick J.B."/>
            <person name="Santos A.P."/>
            <person name="Guimaraes A.M."/>
        </authorList>
    </citation>
    <scope>NUCLEOTIDE SEQUENCE [LARGE SCALE GENOMIC DNA]</scope>
    <source>
        <strain evidence="3 4">Ohio2</strain>
    </source>
</reference>
<feature type="compositionally biased region" description="Acidic residues" evidence="1">
    <location>
        <begin position="46"/>
        <end position="66"/>
    </location>
</feature>
<dbReference type="Proteomes" id="UP000007952">
    <property type="component" value="Chromosome"/>
</dbReference>
<evidence type="ECO:0000256" key="1">
    <source>
        <dbReference type="SAM" id="MobiDB-lite"/>
    </source>
</evidence>
<reference key="2">
    <citation type="submission" date="2011-05" db="EMBL/GenBank/DDBJ databases">
        <title>The Genome of Mycoplasma haemofelis Strain Ohio2, a pathogenic hemoplasma of the cat.</title>
        <authorList>
            <person name="Santos A.P."/>
            <person name="Guimaraes A.M.S."/>
            <person name="SanMiguel P.J."/>
            <person name="Martin S.W."/>
            <person name="Messick J.B."/>
        </authorList>
    </citation>
    <scope>NUCLEOTIDE SEQUENCE</scope>
    <source>
        <strain>Ohio2</strain>
    </source>
</reference>
<evidence type="ECO:0000313" key="3">
    <source>
        <dbReference type="EMBL" id="AEG73403.1"/>
    </source>
</evidence>
<keyword evidence="2" id="KW-0732">Signal</keyword>
<dbReference type="HOGENOM" id="CLU_111546_0_0_14"/>
<gene>
    <name evidence="3" type="ordered locus">MHF_1162</name>
</gene>
<proteinExistence type="predicted"/>
<dbReference type="BioCyc" id="MHAE859194:G1GR7-1155-MONOMER"/>
<organism evidence="3 4">
    <name type="scientific">Mycoplasma haemofelis (strain Ohio2)</name>
    <dbReference type="NCBI Taxonomy" id="859194"/>
    <lineage>
        <taxon>Bacteria</taxon>
        <taxon>Bacillati</taxon>
        <taxon>Mycoplasmatota</taxon>
        <taxon>Mollicutes</taxon>
        <taxon>Mycoplasmataceae</taxon>
        <taxon>Mycoplasma</taxon>
    </lineage>
</organism>
<feature type="region of interest" description="Disordered" evidence="1">
    <location>
        <begin position="29"/>
        <end position="72"/>
    </location>
</feature>
<protein>
    <submittedName>
        <fullName evidence="3">Uncharacterized protein</fullName>
    </submittedName>
</protein>
<dbReference type="AlphaFoldDB" id="F6FJP8"/>
<evidence type="ECO:0000313" key="4">
    <source>
        <dbReference type="Proteomes" id="UP000007952"/>
    </source>
</evidence>
<dbReference type="EMBL" id="CP002808">
    <property type="protein sequence ID" value="AEG73403.1"/>
    <property type="molecule type" value="Genomic_DNA"/>
</dbReference>
<feature type="signal peptide" evidence="2">
    <location>
        <begin position="1"/>
        <end position="21"/>
    </location>
</feature>
<dbReference type="STRING" id="859194.MHF_1162"/>
<evidence type="ECO:0000256" key="2">
    <source>
        <dbReference type="SAM" id="SignalP"/>
    </source>
</evidence>
<feature type="compositionally biased region" description="Polar residues" evidence="1">
    <location>
        <begin position="33"/>
        <end position="42"/>
    </location>
</feature>
<name>F6FJP8_MYCHI</name>
<accession>F6FJP8</accession>
<sequence>MSFLKLAIASGATATAGAGLAASTLVISESKDTPTTTYSKVSSHIEDEEILPQPEEALEQTEEEKEPEPIVKEEIVETPKVPETSQCFIYEVREPKRIDSKTRVIEEILKKIDQSKEDFLSSKDRKKSSTFIKEVGGACPSNLQTSKNVYVWQDSKGWQYSEDLQKKNWLAESGVTKPSNLEASSKR</sequence>
<dbReference type="KEGG" id="mhf:MHF_1162"/>
<feature type="chain" id="PRO_5003339449" evidence="2">
    <location>
        <begin position="22"/>
        <end position="187"/>
    </location>
</feature>